<keyword evidence="4" id="KW-1185">Reference proteome</keyword>
<dbReference type="GO" id="GO:0080043">
    <property type="term" value="F:quercetin 3-O-glucosyltransferase activity"/>
    <property type="evidence" value="ECO:0007669"/>
    <property type="project" value="TreeGrafter"/>
</dbReference>
<dbReference type="InterPro" id="IPR002213">
    <property type="entry name" value="UDP_glucos_trans"/>
</dbReference>
<comment type="caution">
    <text evidence="3">The sequence shown here is derived from an EMBL/GenBank/DDBJ whole genome shotgun (WGS) entry which is preliminary data.</text>
</comment>
<evidence type="ECO:0000256" key="2">
    <source>
        <dbReference type="ARBA" id="ARBA00022679"/>
    </source>
</evidence>
<dbReference type="FunFam" id="3.40.50.2000:FF:000056">
    <property type="entry name" value="Glycosyltransferase"/>
    <property type="match status" value="1"/>
</dbReference>
<accession>A0A9D4V8N7</accession>
<protein>
    <recommendedName>
        <fullName evidence="5">Glycosyltransferase</fullName>
    </recommendedName>
</protein>
<evidence type="ECO:0000256" key="1">
    <source>
        <dbReference type="ARBA" id="ARBA00009995"/>
    </source>
</evidence>
<comment type="similarity">
    <text evidence="1">Belongs to the UDP-glycosyltransferase family.</text>
</comment>
<dbReference type="Proteomes" id="UP000886520">
    <property type="component" value="Chromosome 2"/>
</dbReference>
<gene>
    <name evidence="3" type="ORF">GOP47_0001659</name>
</gene>
<dbReference type="CDD" id="cd03784">
    <property type="entry name" value="GT1_Gtf-like"/>
    <property type="match status" value="1"/>
</dbReference>
<dbReference type="OrthoDB" id="5835829at2759"/>
<dbReference type="Pfam" id="PF00201">
    <property type="entry name" value="UDPGT"/>
    <property type="match status" value="1"/>
</dbReference>
<sequence length="447" mass="49137">MVQLALKLLHELTGFTHITLINTQFNHDLITTNGQSQDLFAMPGLKLLGIPDGLPPDHGRLNDGRIQEFGEAIDALHKPLQSLIEDLVSEAACDLSEPPITCIISDSYFYWMADIADAVRLPWVALWTTPAHGSLAYCSISPLVAKGILPVNCMSSDSTQRLVDCIPGLHPLKACELPSFLQSADGSPTDFFFQWSLKRFSSGVPQRAKWHLANTTYKLDTEAVYAFQGCMGSKFWPVGPLLPPQFFSGQMHTVPAMGTSLWTEGMGCKEWLDKQEDRSVLYISVGSIVHLAAEQVEEVAAGVEASGHPFLWVLRVDVDAATLAKLEGFKEITRHRGLVLSWAPQLLVLSHQSVTAFLTHCGWNSVLEGISGGVPMLAWPGGFSEQQMNAKYMTDVWRVALSFERELTEEATLLVKRGEVERVIVKLLGGDGEALRKNSSTSKDCDS</sequence>
<proteinExistence type="inferred from homology"/>
<dbReference type="Gene3D" id="3.40.50.2000">
    <property type="entry name" value="Glycogen Phosphorylase B"/>
    <property type="match status" value="2"/>
</dbReference>
<dbReference type="EMBL" id="JABFUD020000003">
    <property type="protein sequence ID" value="KAI5081916.1"/>
    <property type="molecule type" value="Genomic_DNA"/>
</dbReference>
<dbReference type="PANTHER" id="PTHR11926:SF774">
    <property type="entry name" value="UDP-GLYCOSYLTRANSFERASE 85A1-RELATED"/>
    <property type="match status" value="1"/>
</dbReference>
<reference evidence="3" key="1">
    <citation type="submission" date="2021-01" db="EMBL/GenBank/DDBJ databases">
        <title>Adiantum capillus-veneris genome.</title>
        <authorList>
            <person name="Fang Y."/>
            <person name="Liao Q."/>
        </authorList>
    </citation>
    <scope>NUCLEOTIDE SEQUENCE</scope>
    <source>
        <strain evidence="3">H3</strain>
        <tissue evidence="3">Leaf</tissue>
    </source>
</reference>
<keyword evidence="2" id="KW-0808">Transferase</keyword>
<dbReference type="AlphaFoldDB" id="A0A9D4V8N7"/>
<evidence type="ECO:0000313" key="3">
    <source>
        <dbReference type="EMBL" id="KAI5081916.1"/>
    </source>
</evidence>
<dbReference type="GO" id="GO:0080044">
    <property type="term" value="F:quercetin 7-O-glucosyltransferase activity"/>
    <property type="evidence" value="ECO:0007669"/>
    <property type="project" value="TreeGrafter"/>
</dbReference>
<dbReference type="PANTHER" id="PTHR11926">
    <property type="entry name" value="GLUCOSYL/GLUCURONOSYL TRANSFERASES"/>
    <property type="match status" value="1"/>
</dbReference>
<evidence type="ECO:0008006" key="5">
    <source>
        <dbReference type="Google" id="ProtNLM"/>
    </source>
</evidence>
<name>A0A9D4V8N7_ADICA</name>
<organism evidence="3 4">
    <name type="scientific">Adiantum capillus-veneris</name>
    <name type="common">Maidenhair fern</name>
    <dbReference type="NCBI Taxonomy" id="13818"/>
    <lineage>
        <taxon>Eukaryota</taxon>
        <taxon>Viridiplantae</taxon>
        <taxon>Streptophyta</taxon>
        <taxon>Embryophyta</taxon>
        <taxon>Tracheophyta</taxon>
        <taxon>Polypodiopsida</taxon>
        <taxon>Polypodiidae</taxon>
        <taxon>Polypodiales</taxon>
        <taxon>Pteridineae</taxon>
        <taxon>Pteridaceae</taxon>
        <taxon>Vittarioideae</taxon>
        <taxon>Adiantum</taxon>
    </lineage>
</organism>
<evidence type="ECO:0000313" key="4">
    <source>
        <dbReference type="Proteomes" id="UP000886520"/>
    </source>
</evidence>
<dbReference type="SUPFAM" id="SSF53756">
    <property type="entry name" value="UDP-Glycosyltransferase/glycogen phosphorylase"/>
    <property type="match status" value="1"/>
</dbReference>